<dbReference type="VEuPathDB" id="VectorBase:GPPI011446"/>
<organism evidence="1 2">
    <name type="scientific">Glossina palpalis gambiensis</name>
    <dbReference type="NCBI Taxonomy" id="67801"/>
    <lineage>
        <taxon>Eukaryota</taxon>
        <taxon>Metazoa</taxon>
        <taxon>Ecdysozoa</taxon>
        <taxon>Arthropoda</taxon>
        <taxon>Hexapoda</taxon>
        <taxon>Insecta</taxon>
        <taxon>Pterygota</taxon>
        <taxon>Neoptera</taxon>
        <taxon>Endopterygota</taxon>
        <taxon>Diptera</taxon>
        <taxon>Brachycera</taxon>
        <taxon>Muscomorpha</taxon>
        <taxon>Hippoboscoidea</taxon>
        <taxon>Glossinidae</taxon>
        <taxon>Glossina</taxon>
    </lineage>
</organism>
<dbReference type="EMBL" id="JXJN01004952">
    <property type="status" value="NOT_ANNOTATED_CDS"/>
    <property type="molecule type" value="Genomic_DNA"/>
</dbReference>
<dbReference type="AlphaFoldDB" id="A0A1B0AWU6"/>
<reference evidence="2" key="1">
    <citation type="submission" date="2015-01" db="EMBL/GenBank/DDBJ databases">
        <authorList>
            <person name="Aksoy S."/>
            <person name="Warren W."/>
            <person name="Wilson R.K."/>
        </authorList>
    </citation>
    <scope>NUCLEOTIDE SEQUENCE [LARGE SCALE GENOMIC DNA]</scope>
    <source>
        <strain evidence="2">IAEA</strain>
    </source>
</reference>
<evidence type="ECO:0000313" key="2">
    <source>
        <dbReference type="Proteomes" id="UP000092460"/>
    </source>
</evidence>
<dbReference type="Proteomes" id="UP000092460">
    <property type="component" value="Unassembled WGS sequence"/>
</dbReference>
<sequence>MRAFYPHHHQCSKQLYFQMAIIQKTCRLFFFSCDYGRRSILHKWSLLTQDNMKNQHVLVAVSLAASHSKNSKRCSGSAGASPLIE</sequence>
<evidence type="ECO:0000313" key="1">
    <source>
        <dbReference type="EnsemblMetazoa" id="GPPI011446-PA"/>
    </source>
</evidence>
<keyword evidence="2" id="KW-1185">Reference proteome</keyword>
<protein>
    <submittedName>
        <fullName evidence="1">Uncharacterized protein</fullName>
    </submittedName>
</protein>
<proteinExistence type="predicted"/>
<dbReference type="EnsemblMetazoa" id="GPPI011446-RA">
    <property type="protein sequence ID" value="GPPI011446-PA"/>
    <property type="gene ID" value="GPPI011446"/>
</dbReference>
<name>A0A1B0AWU6_9MUSC</name>
<accession>A0A1B0AWU6</accession>
<reference evidence="1" key="2">
    <citation type="submission" date="2020-05" db="UniProtKB">
        <authorList>
            <consortium name="EnsemblMetazoa"/>
        </authorList>
    </citation>
    <scope>IDENTIFICATION</scope>
    <source>
        <strain evidence="1">IAEA</strain>
    </source>
</reference>